<reference evidence="2" key="2">
    <citation type="journal article" date="2023" name="Microorganisms">
        <title>Isolation and Genomic Characteristics of Cat-Borne Campylobacter felis sp. nov. and Sheep-Borne Campylobacter ovis sp. nov.</title>
        <authorList>
            <person name="Wang H."/>
            <person name="Li Y."/>
            <person name="Gu Y."/>
            <person name="Zhou G."/>
            <person name="Chen X."/>
            <person name="Zhang X."/>
            <person name="Shao Z."/>
            <person name="Zhang J."/>
            <person name="Zhang M."/>
        </authorList>
    </citation>
    <scope>NUCLEOTIDE SEQUENCE</scope>
    <source>
        <strain evidence="2">PS10</strain>
    </source>
</reference>
<accession>A0ABT7HRW5</accession>
<keyword evidence="3" id="KW-1185">Reference proteome</keyword>
<organism evidence="2 3">
    <name type="scientific">Campylobacter gastrosuis</name>
    <dbReference type="NCBI Taxonomy" id="2974576"/>
    <lineage>
        <taxon>Bacteria</taxon>
        <taxon>Pseudomonadati</taxon>
        <taxon>Campylobacterota</taxon>
        <taxon>Epsilonproteobacteria</taxon>
        <taxon>Campylobacterales</taxon>
        <taxon>Campylobacteraceae</taxon>
        <taxon>Campylobacter</taxon>
    </lineage>
</organism>
<dbReference type="PROSITE" id="PS50983">
    <property type="entry name" value="FE_B12_PBP"/>
    <property type="match status" value="1"/>
</dbReference>
<dbReference type="InterPro" id="IPR002491">
    <property type="entry name" value="ABC_transptr_periplasmic_BD"/>
</dbReference>
<gene>
    <name evidence="2" type="ORF">NYG85_09520</name>
</gene>
<feature type="domain" description="Fe/B12 periplasmic-binding" evidence="1">
    <location>
        <begin position="1"/>
        <end position="45"/>
    </location>
</feature>
<dbReference type="Gene3D" id="3.40.50.1980">
    <property type="entry name" value="Nitrogenase molybdenum iron protein domain"/>
    <property type="match status" value="1"/>
</dbReference>
<dbReference type="Proteomes" id="UP001173801">
    <property type="component" value="Unassembled WGS sequence"/>
</dbReference>
<dbReference type="SUPFAM" id="SSF53807">
    <property type="entry name" value="Helical backbone' metal receptor"/>
    <property type="match status" value="1"/>
</dbReference>
<dbReference type="EMBL" id="JANURM010000016">
    <property type="protein sequence ID" value="MDL0089595.1"/>
    <property type="molecule type" value="Genomic_DNA"/>
</dbReference>
<sequence>MHKCGILSEYGRVGVSFEQVLAYNPDVILVYQRQFFDEIFNDKKW</sequence>
<evidence type="ECO:0000313" key="2">
    <source>
        <dbReference type="EMBL" id="MDL0089595.1"/>
    </source>
</evidence>
<comment type="caution">
    <text evidence="2">The sequence shown here is derived from an EMBL/GenBank/DDBJ whole genome shotgun (WGS) entry which is preliminary data.</text>
</comment>
<evidence type="ECO:0000313" key="3">
    <source>
        <dbReference type="Proteomes" id="UP001173801"/>
    </source>
</evidence>
<proteinExistence type="predicted"/>
<name>A0ABT7HRW5_9BACT</name>
<reference evidence="2" key="1">
    <citation type="submission" date="2022-08" db="EMBL/GenBank/DDBJ databases">
        <authorList>
            <person name="Wang H."/>
        </authorList>
    </citation>
    <scope>NUCLEOTIDE SEQUENCE</scope>
    <source>
        <strain evidence="2">PS10</strain>
    </source>
</reference>
<dbReference type="RefSeq" id="WP_284938287.1">
    <property type="nucleotide sequence ID" value="NZ_JANURM010000016.1"/>
</dbReference>
<protein>
    <recommendedName>
        <fullName evidence="1">Fe/B12 periplasmic-binding domain-containing protein</fullName>
    </recommendedName>
</protein>
<evidence type="ECO:0000259" key="1">
    <source>
        <dbReference type="PROSITE" id="PS50983"/>
    </source>
</evidence>